<feature type="domain" description="ISXO2-like transposase" evidence="1">
    <location>
        <begin position="132"/>
        <end position="274"/>
    </location>
</feature>
<accession>A0A4V2QGC6</accession>
<dbReference type="InterPro" id="IPR024442">
    <property type="entry name" value="Transposase_Zn_ribbon"/>
</dbReference>
<dbReference type="Pfam" id="PF12760">
    <property type="entry name" value="Zn_ribbon_IS1595"/>
    <property type="match status" value="1"/>
</dbReference>
<organism evidence="2 3">
    <name type="scientific">Hydrogenispora ethanolica</name>
    <dbReference type="NCBI Taxonomy" id="1082276"/>
    <lineage>
        <taxon>Bacteria</taxon>
        <taxon>Bacillati</taxon>
        <taxon>Bacillota</taxon>
        <taxon>Hydrogenispora</taxon>
    </lineage>
</organism>
<dbReference type="OrthoDB" id="9769409at2"/>
<proteinExistence type="predicted"/>
<evidence type="ECO:0000313" key="3">
    <source>
        <dbReference type="Proteomes" id="UP000295008"/>
    </source>
</evidence>
<dbReference type="NCBIfam" id="NF033547">
    <property type="entry name" value="transpos_IS1595"/>
    <property type="match status" value="1"/>
</dbReference>
<dbReference type="RefSeq" id="WP_132012975.1">
    <property type="nucleotide sequence ID" value="NZ_SLUN01000003.1"/>
</dbReference>
<gene>
    <name evidence="2" type="ORF">EDC14_1003251</name>
</gene>
<dbReference type="SMART" id="SM01126">
    <property type="entry name" value="DDE_Tnp_IS1595"/>
    <property type="match status" value="1"/>
</dbReference>
<comment type="caution">
    <text evidence="2">The sequence shown here is derived from an EMBL/GenBank/DDBJ whole genome shotgun (WGS) entry which is preliminary data.</text>
</comment>
<name>A0A4V2QGC6_HYDET</name>
<dbReference type="Proteomes" id="UP000295008">
    <property type="component" value="Unassembled WGS sequence"/>
</dbReference>
<dbReference type="EMBL" id="SLUN01000003">
    <property type="protein sequence ID" value="TCL75317.1"/>
    <property type="molecule type" value="Genomic_DNA"/>
</dbReference>
<evidence type="ECO:0000259" key="1">
    <source>
        <dbReference type="SMART" id="SM01126"/>
    </source>
</evidence>
<protein>
    <submittedName>
        <fullName evidence="2">Transposase-like protein</fullName>
    </submittedName>
</protein>
<dbReference type="AlphaFoldDB" id="A0A4V2QGC6"/>
<dbReference type="InterPro" id="IPR024445">
    <property type="entry name" value="Tnp_ISXO2-like"/>
</dbReference>
<dbReference type="Pfam" id="PF12762">
    <property type="entry name" value="DDE_Tnp_IS1595"/>
    <property type="match status" value="1"/>
</dbReference>
<sequence>MATQEPINILQFQERFNSEEACHQYLFEHKWPNGFECPKCKNNRAYEIKTRKLPLYECSECRHQTTVKAGTIFEKARKDLRTWFWAIFLIAHDKRGVSATFLAEELHMSYQTAWLMQHKIRKAMGDRDSTYSLAGIVELDDAFFGAPTEGGKRGRGTEQTKVLAALSLNSQGHPLFVKFKVISNLKSKTIIEFAKNNFESGSTIYSDNYHSYRKLSANHFTHIFKQSNHIVNPDHLKWLHTIISNAKAFIGGTFHGLDSKHLQAYLNEFGYRFNRRKLKNQLFNRLLNCCLLAKPITYPELVR</sequence>
<evidence type="ECO:0000313" key="2">
    <source>
        <dbReference type="EMBL" id="TCL75317.1"/>
    </source>
</evidence>
<keyword evidence="3" id="KW-1185">Reference proteome</keyword>
<reference evidence="2 3" key="1">
    <citation type="submission" date="2019-03" db="EMBL/GenBank/DDBJ databases">
        <title>Genomic Encyclopedia of Type Strains, Phase IV (KMG-IV): sequencing the most valuable type-strain genomes for metagenomic binning, comparative biology and taxonomic classification.</title>
        <authorList>
            <person name="Goeker M."/>
        </authorList>
    </citation>
    <scope>NUCLEOTIDE SEQUENCE [LARGE SCALE GENOMIC DNA]</scope>
    <source>
        <strain evidence="2 3">LX-B</strain>
    </source>
</reference>